<evidence type="ECO:0000259" key="3">
    <source>
        <dbReference type="Pfam" id="PF07626"/>
    </source>
</evidence>
<dbReference type="Pfam" id="PF07627">
    <property type="entry name" value="PSCyt3"/>
    <property type="match status" value="1"/>
</dbReference>
<dbReference type="InterPro" id="IPR013039">
    <property type="entry name" value="DUF1588"/>
</dbReference>
<dbReference type="EMBL" id="CP036433">
    <property type="protein sequence ID" value="QDU95808.1"/>
    <property type="molecule type" value="Genomic_DNA"/>
</dbReference>
<feature type="domain" description="DUF1587" evidence="3">
    <location>
        <begin position="122"/>
        <end position="186"/>
    </location>
</feature>
<feature type="domain" description="DUF1585" evidence="2">
    <location>
        <begin position="963"/>
        <end position="1036"/>
    </location>
</feature>
<evidence type="ECO:0000256" key="1">
    <source>
        <dbReference type="SAM" id="SignalP"/>
    </source>
</evidence>
<protein>
    <submittedName>
        <fullName evidence="8">Planctomycete cytochrome C</fullName>
    </submittedName>
</protein>
<dbReference type="Pfam" id="PF07626">
    <property type="entry name" value="PSD3"/>
    <property type="match status" value="1"/>
</dbReference>
<gene>
    <name evidence="8" type="ORF">Pla8534_36250</name>
</gene>
<dbReference type="InterPro" id="IPR013042">
    <property type="entry name" value="DUF1592"/>
</dbReference>
<evidence type="ECO:0000313" key="9">
    <source>
        <dbReference type="Proteomes" id="UP000317648"/>
    </source>
</evidence>
<evidence type="ECO:0000259" key="6">
    <source>
        <dbReference type="Pfam" id="PF07635"/>
    </source>
</evidence>
<evidence type="ECO:0000259" key="5">
    <source>
        <dbReference type="Pfam" id="PF07631"/>
    </source>
</evidence>
<feature type="domain" description="DUF1588" evidence="4">
    <location>
        <begin position="819"/>
        <end position="915"/>
    </location>
</feature>
<evidence type="ECO:0000259" key="2">
    <source>
        <dbReference type="Pfam" id="PF07624"/>
    </source>
</evidence>
<feature type="domain" description="DUF1592" evidence="5">
    <location>
        <begin position="675"/>
        <end position="800"/>
    </location>
</feature>
<evidence type="ECO:0000259" key="7">
    <source>
        <dbReference type="Pfam" id="PF07637"/>
    </source>
</evidence>
<feature type="signal peptide" evidence="1">
    <location>
        <begin position="1"/>
        <end position="22"/>
    </location>
</feature>
<feature type="domain" description="DUF1595" evidence="7">
    <location>
        <begin position="614"/>
        <end position="670"/>
    </location>
</feature>
<dbReference type="InterPro" id="IPR011429">
    <property type="entry name" value="Cyt_c_Planctomycete-type"/>
</dbReference>
<keyword evidence="9" id="KW-1185">Reference proteome</keyword>
<reference evidence="8 9" key="1">
    <citation type="submission" date="2019-02" db="EMBL/GenBank/DDBJ databases">
        <title>Deep-cultivation of Planctomycetes and their phenomic and genomic characterization uncovers novel biology.</title>
        <authorList>
            <person name="Wiegand S."/>
            <person name="Jogler M."/>
            <person name="Boedeker C."/>
            <person name="Pinto D."/>
            <person name="Vollmers J."/>
            <person name="Rivas-Marin E."/>
            <person name="Kohn T."/>
            <person name="Peeters S.H."/>
            <person name="Heuer A."/>
            <person name="Rast P."/>
            <person name="Oberbeckmann S."/>
            <person name="Bunk B."/>
            <person name="Jeske O."/>
            <person name="Meyerdierks A."/>
            <person name="Storesund J.E."/>
            <person name="Kallscheuer N."/>
            <person name="Luecker S."/>
            <person name="Lage O.M."/>
            <person name="Pohl T."/>
            <person name="Merkel B.J."/>
            <person name="Hornburger P."/>
            <person name="Mueller R.-W."/>
            <person name="Bruemmer F."/>
            <person name="Labrenz M."/>
            <person name="Spormann A.M."/>
            <person name="Op den Camp H."/>
            <person name="Overmann J."/>
            <person name="Amann R."/>
            <person name="Jetten M.S.M."/>
            <person name="Mascher T."/>
            <person name="Medema M.H."/>
            <person name="Devos D.P."/>
            <person name="Kaster A.-K."/>
            <person name="Ovreas L."/>
            <person name="Rohde M."/>
            <person name="Galperin M.Y."/>
            <person name="Jogler C."/>
        </authorList>
    </citation>
    <scope>NUCLEOTIDE SEQUENCE [LARGE SCALE GENOMIC DNA]</scope>
    <source>
        <strain evidence="8 9">Pla85_3_4</strain>
    </source>
</reference>
<dbReference type="InterPro" id="IPR013036">
    <property type="entry name" value="DUF1587"/>
</dbReference>
<evidence type="ECO:0000259" key="4">
    <source>
        <dbReference type="Pfam" id="PF07627"/>
    </source>
</evidence>
<evidence type="ECO:0000313" key="8">
    <source>
        <dbReference type="EMBL" id="QDU95808.1"/>
    </source>
</evidence>
<dbReference type="Pfam" id="PF07637">
    <property type="entry name" value="PSD5"/>
    <property type="match status" value="1"/>
</dbReference>
<feature type="domain" description="Cytochrome C Planctomycete-type" evidence="6">
    <location>
        <begin position="38"/>
        <end position="85"/>
    </location>
</feature>
<dbReference type="KEGG" id="lcre:Pla8534_36250"/>
<dbReference type="Pfam" id="PF07624">
    <property type="entry name" value="PSD2"/>
    <property type="match status" value="1"/>
</dbReference>
<dbReference type="InterPro" id="IPR013043">
    <property type="entry name" value="DUF1595"/>
</dbReference>
<feature type="chain" id="PRO_5021856071" evidence="1">
    <location>
        <begin position="23"/>
        <end position="1040"/>
    </location>
</feature>
<accession>A0A518DVE8</accession>
<dbReference type="InterPro" id="IPR011478">
    <property type="entry name" value="DUF1585"/>
</dbReference>
<dbReference type="Pfam" id="PF07635">
    <property type="entry name" value="PSCyt1"/>
    <property type="match status" value="1"/>
</dbReference>
<dbReference type="Pfam" id="PF07631">
    <property type="entry name" value="PSD4"/>
    <property type="match status" value="1"/>
</dbReference>
<keyword evidence="1" id="KW-0732">Signal</keyword>
<dbReference type="AlphaFoldDB" id="A0A518DVE8"/>
<organism evidence="8 9">
    <name type="scientific">Lignipirellula cremea</name>
    <dbReference type="NCBI Taxonomy" id="2528010"/>
    <lineage>
        <taxon>Bacteria</taxon>
        <taxon>Pseudomonadati</taxon>
        <taxon>Planctomycetota</taxon>
        <taxon>Planctomycetia</taxon>
        <taxon>Pirellulales</taxon>
        <taxon>Pirellulaceae</taxon>
        <taxon>Lignipirellula</taxon>
    </lineage>
</organism>
<proteinExistence type="predicted"/>
<dbReference type="Proteomes" id="UP000317648">
    <property type="component" value="Chromosome"/>
</dbReference>
<sequence length="1040" mass="116048" precursor="true">MMLFVRFSFSSFLLVLICQFGAGSLCGAERDAFLRQHCTVCHGADLQEGGLRLDQLAEVSDNPDDFAKWVLIHDRVQTGEMPPEGEELPGASARESFVRNLREQLLAAERERERNRGAGRVRRMNRTEYEHTLQDLLALPLLRVKELLPEDGQQHGFDKVPSALELSHVQIRKYLAAADKALRQAIVDAPSKPETQVWRGLAAEQDTGRAAIAIHAAAPLRDGKLAPELTSKVMGNPVEDYGNSYRAAVFNGKADSAVVLSGVFGAHQPQGLQPDKFRVETGGWYQVRFSTWGLRWNRGTIEPAVRSVIRKYTEFGDWRSPWKPDEKQRWIGTPLDEPVVRETEENTEFYGDAEVVHVVRASLNGKVLGFFDARSLKPTVHDFRVWLEPGERVSFHVMTLPATGPSNSGTSNGVRSYEGPGVAFDWFEIEGPLLEAWPPMSQQHLFGATPIGQFPRPLMQGRPTVGASDQALEISHREFAGAGHKLENEWYLNVAGEISTAVNFARPGSYEFLVTASQTAAGTEPAELWMMVNGRELPHGRFQIEADRTNPQVVRRTFEIESAGPAEISVRFPNDYFDEVTKADRNLILSRFALAPVKLRERDLQEPKAPDPATLLQKFASRAFRRPATAAELQPYLGIVEQQLQDGRSFKEAMISGYKALLCSPDFLFLGLEGDYVLASRLSYFLWDSMPDDELSALAASGRLSQPETLLAQVDRLLADSRSDRFIEHFLDEWLELKKIDFTTPDPQLYPEFDPWLRDSMLAETRAYFRKLLSENRSVDFLVDADFLLVNQRLAELYDIQGVAGSQLRETLLGAESPRGGLLTQAAVLKVTANGTATSPVLRGVWVTERILGIPRRPPPPNIPAVEPDASGAVTIREQIERHRADAACASCHRVMDPPGMALESFDVIGGWRDRYRASGRPKMVGKGKERQLEPHLNILTNRGDRKPIRLGGEVDPSGQLASGGQFDDINGFRDLLLADREKLAGNLARQLAIYATGKGYRFSDREVLEAIVAQARNENFGVRSLVDRVVLSRLFLEQP</sequence>
<name>A0A518DVE8_9BACT</name>